<dbReference type="Gene3D" id="2.60.120.1440">
    <property type="match status" value="1"/>
</dbReference>
<dbReference type="Proteomes" id="UP001156670">
    <property type="component" value="Unassembled WGS sequence"/>
</dbReference>
<evidence type="ECO:0000256" key="1">
    <source>
        <dbReference type="SAM" id="Phobius"/>
    </source>
</evidence>
<evidence type="ECO:0000313" key="5">
    <source>
        <dbReference type="Proteomes" id="UP001156670"/>
    </source>
</evidence>
<dbReference type="PANTHER" id="PTHR30273:SF2">
    <property type="entry name" value="PROTEIN FECR"/>
    <property type="match status" value="1"/>
</dbReference>
<dbReference type="InterPro" id="IPR012373">
    <property type="entry name" value="Ferrdict_sens_TM"/>
</dbReference>
<organism evidence="4 5">
    <name type="scientific">Dyella acidisoli</name>
    <dbReference type="NCBI Taxonomy" id="1867834"/>
    <lineage>
        <taxon>Bacteria</taxon>
        <taxon>Pseudomonadati</taxon>
        <taxon>Pseudomonadota</taxon>
        <taxon>Gammaproteobacteria</taxon>
        <taxon>Lysobacterales</taxon>
        <taxon>Rhodanobacteraceae</taxon>
        <taxon>Dyella</taxon>
    </lineage>
</organism>
<feature type="domain" description="FecR protein" evidence="2">
    <location>
        <begin position="128"/>
        <end position="218"/>
    </location>
</feature>
<accession>A0ABQ5XNE1</accession>
<dbReference type="Pfam" id="PF16220">
    <property type="entry name" value="DUF4880"/>
    <property type="match status" value="1"/>
</dbReference>
<keyword evidence="5" id="KW-1185">Reference proteome</keyword>
<protein>
    <submittedName>
        <fullName evidence="4">Protein FpvR</fullName>
    </submittedName>
</protein>
<dbReference type="RefSeq" id="WP_284320819.1">
    <property type="nucleotide sequence ID" value="NZ_BSOB01000017.1"/>
</dbReference>
<evidence type="ECO:0000313" key="4">
    <source>
        <dbReference type="EMBL" id="GLQ93093.1"/>
    </source>
</evidence>
<dbReference type="Pfam" id="PF04773">
    <property type="entry name" value="FecR"/>
    <property type="match status" value="1"/>
</dbReference>
<keyword evidence="1" id="KW-1133">Transmembrane helix</keyword>
<feature type="transmembrane region" description="Helical" evidence="1">
    <location>
        <begin position="94"/>
        <end position="113"/>
    </location>
</feature>
<name>A0ABQ5XNE1_9GAMM</name>
<reference evidence="5" key="1">
    <citation type="journal article" date="2019" name="Int. J. Syst. Evol. Microbiol.">
        <title>The Global Catalogue of Microorganisms (GCM) 10K type strain sequencing project: providing services to taxonomists for standard genome sequencing and annotation.</title>
        <authorList>
            <consortium name="The Broad Institute Genomics Platform"/>
            <consortium name="The Broad Institute Genome Sequencing Center for Infectious Disease"/>
            <person name="Wu L."/>
            <person name="Ma J."/>
        </authorList>
    </citation>
    <scope>NUCLEOTIDE SEQUENCE [LARGE SCALE GENOMIC DNA]</scope>
    <source>
        <strain evidence="5">NBRC 111980</strain>
    </source>
</reference>
<comment type="caution">
    <text evidence="4">The sequence shown here is derived from an EMBL/GenBank/DDBJ whole genome shotgun (WGS) entry which is preliminary data.</text>
</comment>
<evidence type="ECO:0000259" key="3">
    <source>
        <dbReference type="Pfam" id="PF16220"/>
    </source>
</evidence>
<dbReference type="InterPro" id="IPR006860">
    <property type="entry name" value="FecR"/>
</dbReference>
<dbReference type="Gene3D" id="3.55.50.30">
    <property type="match status" value="1"/>
</dbReference>
<proteinExistence type="predicted"/>
<dbReference type="EMBL" id="BSOB01000017">
    <property type="protein sequence ID" value="GLQ93093.1"/>
    <property type="molecule type" value="Genomic_DNA"/>
</dbReference>
<dbReference type="PANTHER" id="PTHR30273">
    <property type="entry name" value="PERIPLASMIC SIGNAL SENSOR AND SIGMA FACTOR ACTIVATOR FECR-RELATED"/>
    <property type="match status" value="1"/>
</dbReference>
<sequence>MNMGTNTSSTDNASTASPGEAERWFVLLLEADCTNDERAAFERWLAADPSHLAEYRRLEQAWRVSSEALREPKWVEAANRALLRPKPRPWFQRGGFWAGAAACACALLVVLVWTPRWLTRSTEPAGTTYATHAGQLQTLSLSDGSSIVLDTNSAVVVRYDEQARRVDLLRGQAQFKVHGNHAWPFVVHVQNGTVTAVGTWFQVRIDADATNVTLIEGKLAIATATPGNAPQQASLQSGESLAFDLAGHISAVEPADVQTAESWPEGRLVVHDWRLSDLVTEINRYSTTQLEIGDPSLQDLRVSGTFRDNDVDAVLLLLQRGWPIQAEHVSDRRIVLLRRR</sequence>
<keyword evidence="1" id="KW-0472">Membrane</keyword>
<dbReference type="InterPro" id="IPR032623">
    <property type="entry name" value="FecR_N"/>
</dbReference>
<feature type="domain" description="FecR N-terminal" evidence="3">
    <location>
        <begin position="20"/>
        <end position="60"/>
    </location>
</feature>
<keyword evidence="1" id="KW-0812">Transmembrane</keyword>
<evidence type="ECO:0000259" key="2">
    <source>
        <dbReference type="Pfam" id="PF04773"/>
    </source>
</evidence>
<gene>
    <name evidence="4" type="primary">fpvR</name>
    <name evidence="4" type="ORF">GCM10007901_20440</name>
</gene>
<dbReference type="PIRSF" id="PIRSF018266">
    <property type="entry name" value="FecR"/>
    <property type="match status" value="1"/>
</dbReference>